<dbReference type="Pfam" id="PF12867">
    <property type="entry name" value="DinB_2"/>
    <property type="match status" value="1"/>
</dbReference>
<proteinExistence type="predicted"/>
<accession>A0A0A3IZT7</accession>
<comment type="caution">
    <text evidence="2">The sequence shown here is derived from an EMBL/GenBank/DDBJ whole genome shotgun (WGS) entry which is preliminary data.</text>
</comment>
<feature type="domain" description="DinB-like" evidence="1">
    <location>
        <begin position="6"/>
        <end position="153"/>
    </location>
</feature>
<evidence type="ECO:0000259" key="1">
    <source>
        <dbReference type="Pfam" id="PF12867"/>
    </source>
</evidence>
<dbReference type="InterPro" id="IPR034660">
    <property type="entry name" value="DinB/YfiT-like"/>
</dbReference>
<dbReference type="Proteomes" id="UP000030595">
    <property type="component" value="Unassembled WGS sequence"/>
</dbReference>
<gene>
    <name evidence="2" type="ORF">CD30_12695</name>
</gene>
<dbReference type="SUPFAM" id="SSF109854">
    <property type="entry name" value="DinB/YfiT-like putative metalloenzymes"/>
    <property type="match status" value="1"/>
</dbReference>
<name>A0A0A3IZT7_9BACL</name>
<dbReference type="AlphaFoldDB" id="A0A0A3IZT7"/>
<dbReference type="OrthoDB" id="5464839at2"/>
<reference evidence="2 3" key="1">
    <citation type="submission" date="2014-02" db="EMBL/GenBank/DDBJ databases">
        <title>Draft genome sequence of Lysinibacillus massiliensis CCUG 49529.</title>
        <authorList>
            <person name="Zhang F."/>
            <person name="Wang G."/>
            <person name="Zhang L."/>
        </authorList>
    </citation>
    <scope>NUCLEOTIDE SEQUENCE [LARGE SCALE GENOMIC DNA]</scope>
    <source>
        <strain evidence="2 3">CCUG 49529</strain>
    </source>
</reference>
<dbReference type="RefSeq" id="WP_036177357.1">
    <property type="nucleotide sequence ID" value="NZ_AVCZ01000023.1"/>
</dbReference>
<protein>
    <recommendedName>
        <fullName evidence="1">DinB-like domain-containing protein</fullName>
    </recommendedName>
</protein>
<dbReference type="eggNOG" id="COG2318">
    <property type="taxonomic scope" value="Bacteria"/>
</dbReference>
<sequence length="162" mass="18787">MENAQKVRGEIWESVKGLSDEQLNMVVAEGTWTIAQVLEHLYLMEKVAIDSFPDIKKVDEKNPVKIRRVHLIIDRSQKVDAPEFLVPNKEFQSLVTLKEKLQGTRDIIVRKYKTYGEQDLTEMAMPHPVFSSLTLGQWISFIGYHEKRHLAQIEEIKEALIN</sequence>
<dbReference type="Gene3D" id="1.20.120.450">
    <property type="entry name" value="dinb family like domain"/>
    <property type="match status" value="1"/>
</dbReference>
<evidence type="ECO:0000313" key="3">
    <source>
        <dbReference type="Proteomes" id="UP000030595"/>
    </source>
</evidence>
<dbReference type="InterPro" id="IPR024775">
    <property type="entry name" value="DinB-like"/>
</dbReference>
<dbReference type="EMBL" id="JPVQ01000023">
    <property type="protein sequence ID" value="KGR90221.1"/>
    <property type="molecule type" value="Genomic_DNA"/>
</dbReference>
<keyword evidence="3" id="KW-1185">Reference proteome</keyword>
<organism evidence="2 3">
    <name type="scientific">Ureibacillus massiliensis 4400831 = CIP 108448 = CCUG 49529</name>
    <dbReference type="NCBI Taxonomy" id="1211035"/>
    <lineage>
        <taxon>Bacteria</taxon>
        <taxon>Bacillati</taxon>
        <taxon>Bacillota</taxon>
        <taxon>Bacilli</taxon>
        <taxon>Bacillales</taxon>
        <taxon>Caryophanaceae</taxon>
        <taxon>Ureibacillus</taxon>
    </lineage>
</organism>
<evidence type="ECO:0000313" key="2">
    <source>
        <dbReference type="EMBL" id="KGR90221.1"/>
    </source>
</evidence>